<dbReference type="GO" id="GO:0000049">
    <property type="term" value="F:tRNA binding"/>
    <property type="evidence" value="ECO:0007669"/>
    <property type="project" value="UniProtKB-UniRule"/>
</dbReference>
<dbReference type="PROSITE" id="PS00092">
    <property type="entry name" value="N6_MTASE"/>
    <property type="match status" value="1"/>
</dbReference>
<keyword evidence="7 10" id="KW-0819">tRNA processing</keyword>
<keyword evidence="8 10" id="KW-0694">RNA-binding</keyword>
<dbReference type="PANTHER" id="PTHR13370">
    <property type="entry name" value="RNA METHYLASE-RELATED"/>
    <property type="match status" value="1"/>
</dbReference>
<feature type="domain" description="tRNA (guanine(10)-N(2))-methyltransferase TRMT11 N-terminal" evidence="13">
    <location>
        <begin position="98"/>
        <end position="221"/>
    </location>
</feature>
<comment type="similarity">
    <text evidence="10">Belongs to the class I-like SAM-binding methyltransferase superfamily. TRM11 methyltransferase family.</text>
</comment>
<evidence type="ECO:0000256" key="9">
    <source>
        <dbReference type="ARBA" id="ARBA00066937"/>
    </source>
</evidence>
<dbReference type="InterPro" id="IPR000241">
    <property type="entry name" value="RlmKL-like_Mtase"/>
</dbReference>
<evidence type="ECO:0000313" key="15">
    <source>
        <dbReference type="Proteomes" id="UP001176517"/>
    </source>
</evidence>
<dbReference type="AlphaFoldDB" id="A0AAN6GLU2"/>
<dbReference type="PIRSF" id="PIRSF017259">
    <property type="entry name" value="tRNA_mtfrase_TRM11"/>
    <property type="match status" value="1"/>
</dbReference>
<dbReference type="GO" id="GO:0160102">
    <property type="term" value="F:tRNA (guanine(10)-N2)-methyltransferase activity"/>
    <property type="evidence" value="ECO:0007669"/>
    <property type="project" value="UniProtKB-EC"/>
</dbReference>
<evidence type="ECO:0000256" key="5">
    <source>
        <dbReference type="ARBA" id="ARBA00022679"/>
    </source>
</evidence>
<dbReference type="PROSITE" id="PS51627">
    <property type="entry name" value="SAM_MT_TRM11"/>
    <property type="match status" value="1"/>
</dbReference>
<evidence type="ECO:0000256" key="4">
    <source>
        <dbReference type="ARBA" id="ARBA00022603"/>
    </source>
</evidence>
<protein>
    <recommendedName>
        <fullName evidence="9">tRNA (guanine(10)-N(2))-methyltransferase</fullName>
        <ecNumber evidence="9">2.1.1.214</ecNumber>
    </recommendedName>
</protein>
<dbReference type="InterPro" id="IPR059073">
    <property type="entry name" value="TRMT11_N"/>
</dbReference>
<dbReference type="EMBL" id="JAPDMZ010000149">
    <property type="protein sequence ID" value="KAK0547906.1"/>
    <property type="molecule type" value="Genomic_DNA"/>
</dbReference>
<dbReference type="PRINTS" id="PR00507">
    <property type="entry name" value="N12N6MTFRASE"/>
</dbReference>
<keyword evidence="5 10" id="KW-0808">Transferase</keyword>
<dbReference type="SUPFAM" id="SSF53335">
    <property type="entry name" value="S-adenosyl-L-methionine-dependent methyltransferases"/>
    <property type="match status" value="1"/>
</dbReference>
<dbReference type="Pfam" id="PF25904">
    <property type="entry name" value="Tmrp11_N"/>
    <property type="match status" value="1"/>
</dbReference>
<dbReference type="GO" id="GO:0032259">
    <property type="term" value="P:methylation"/>
    <property type="evidence" value="ECO:0007669"/>
    <property type="project" value="UniProtKB-UniRule"/>
</dbReference>
<feature type="compositionally biased region" description="Basic and acidic residues" evidence="11">
    <location>
        <begin position="601"/>
        <end position="610"/>
    </location>
</feature>
<dbReference type="CDD" id="cd02440">
    <property type="entry name" value="AdoMet_MTases"/>
    <property type="match status" value="1"/>
</dbReference>
<evidence type="ECO:0000256" key="7">
    <source>
        <dbReference type="ARBA" id="ARBA00022694"/>
    </source>
</evidence>
<dbReference type="InterPro" id="IPR002052">
    <property type="entry name" value="DNA_methylase_N6_adenine_CS"/>
</dbReference>
<evidence type="ECO:0000256" key="11">
    <source>
        <dbReference type="SAM" id="MobiDB-lite"/>
    </source>
</evidence>
<dbReference type="PANTHER" id="PTHR13370:SF3">
    <property type="entry name" value="TRNA (GUANINE(10)-N2)-METHYLTRANSFERASE HOMOLOG"/>
    <property type="match status" value="1"/>
</dbReference>
<feature type="region of interest" description="Disordered" evidence="11">
    <location>
        <begin position="551"/>
        <end position="610"/>
    </location>
</feature>
<sequence>MADGKAGLTDLYIVHFSSSNLSFRIPDWEATCTSLNIPYAFIPTPVSFKAQDIKGKQKASPQEDEPSLYDPYTVEQTPVPWHPPEFDHKPNTDPRKVSCMHLVWLPSDDAAKAICNRSTQVKAIYSYWSSALSYPDLHRLIQSQPRSVEKCEQFRMDTLKTSWKANFLSINHAIDFDLQIEKINSFSFFNFTGPVSLKRPHREWVIIEEHNFGANQEEAHQNNLQSSRDLQGKAAAALDPKLSDGEPDSPPLSSSKERRADRDTLIQIFVGCLVCEGVARDLIIKMDLKKRVYIGNTSMPAEQSLLMANLALARPGKIIHDPFAGTGSILYACAQYGSAVIGSDIDARMLKGKDFETKGDVGINRAANQYGLQHLVLDGLGADMTQHPWRRGGLFDAIVADPPYGIRAGAKRLGRRDIGRQREEPFQFPDGRMAHELPDYIAPTRPYHLLDLCRDLLDYAQYLLVPGGRLVFWLPCVNEEDGKDVEIPSRAGMKFIACSTQDFGRWSRMLITLEKLPKGSAGGNAGTNEGDGRIGRLTRYGQPIEYPLLPSSSGVGGAADATNSAVDPTGVSTANGNESAVPSHPPAPVMSTRYQATADSNEFRNRVYRS</sequence>
<name>A0AAN6GLU2_9BASI</name>
<comment type="caution">
    <text evidence="14">The sequence shown here is derived from an EMBL/GenBank/DDBJ whole genome shotgun (WGS) entry which is preliminary data.</text>
</comment>
<feature type="compositionally biased region" description="Polar residues" evidence="11">
    <location>
        <begin position="561"/>
        <end position="580"/>
    </location>
</feature>
<feature type="region of interest" description="Disordered" evidence="11">
    <location>
        <begin position="235"/>
        <end position="257"/>
    </location>
</feature>
<organism evidence="14 15">
    <name type="scientific">Tilletia horrida</name>
    <dbReference type="NCBI Taxonomy" id="155126"/>
    <lineage>
        <taxon>Eukaryota</taxon>
        <taxon>Fungi</taxon>
        <taxon>Dikarya</taxon>
        <taxon>Basidiomycota</taxon>
        <taxon>Ustilaginomycotina</taxon>
        <taxon>Exobasidiomycetes</taxon>
        <taxon>Tilletiales</taxon>
        <taxon>Tilletiaceae</taxon>
        <taxon>Tilletia</taxon>
    </lineage>
</organism>
<dbReference type="InterPro" id="IPR016691">
    <property type="entry name" value="TRMT11"/>
</dbReference>
<evidence type="ECO:0000256" key="6">
    <source>
        <dbReference type="ARBA" id="ARBA00022691"/>
    </source>
</evidence>
<evidence type="ECO:0000259" key="13">
    <source>
        <dbReference type="Pfam" id="PF25904"/>
    </source>
</evidence>
<keyword evidence="4 10" id="KW-0489">Methyltransferase</keyword>
<comment type="subcellular location">
    <subcellularLocation>
        <location evidence="1">Cytoplasm</location>
    </subcellularLocation>
</comment>
<dbReference type="EC" id="2.1.1.214" evidence="9"/>
<dbReference type="GO" id="GO:0008033">
    <property type="term" value="P:tRNA processing"/>
    <property type="evidence" value="ECO:0007669"/>
    <property type="project" value="UniProtKB-UniRule"/>
</dbReference>
<keyword evidence="3 10" id="KW-0820">tRNA-binding</keyword>
<keyword evidence="2" id="KW-0963">Cytoplasm</keyword>
<keyword evidence="15" id="KW-1185">Reference proteome</keyword>
<dbReference type="Gene3D" id="3.40.50.150">
    <property type="entry name" value="Vaccinia Virus protein VP39"/>
    <property type="match status" value="1"/>
</dbReference>
<keyword evidence="6 10" id="KW-0949">S-adenosyl-L-methionine</keyword>
<evidence type="ECO:0000256" key="8">
    <source>
        <dbReference type="ARBA" id="ARBA00022884"/>
    </source>
</evidence>
<feature type="domain" description="Ribosomal RNA large subunit methyltransferase K/L-like methyltransferase" evidence="12">
    <location>
        <begin position="290"/>
        <end position="412"/>
    </location>
</feature>
<evidence type="ECO:0000313" key="14">
    <source>
        <dbReference type="EMBL" id="KAK0547906.1"/>
    </source>
</evidence>
<dbReference type="Proteomes" id="UP001176517">
    <property type="component" value="Unassembled WGS sequence"/>
</dbReference>
<gene>
    <name evidence="14" type="ORF">OC846_004680</name>
</gene>
<evidence type="ECO:0000256" key="2">
    <source>
        <dbReference type="ARBA" id="ARBA00022490"/>
    </source>
</evidence>
<dbReference type="GO" id="GO:0005737">
    <property type="term" value="C:cytoplasm"/>
    <property type="evidence" value="ECO:0007669"/>
    <property type="project" value="UniProtKB-SubCell"/>
</dbReference>
<dbReference type="InterPro" id="IPR029063">
    <property type="entry name" value="SAM-dependent_MTases_sf"/>
</dbReference>
<proteinExistence type="inferred from homology"/>
<dbReference type="Pfam" id="PF01170">
    <property type="entry name" value="UPF0020"/>
    <property type="match status" value="1"/>
</dbReference>
<evidence type="ECO:0000256" key="1">
    <source>
        <dbReference type="ARBA" id="ARBA00004496"/>
    </source>
</evidence>
<dbReference type="GO" id="GO:0043527">
    <property type="term" value="C:tRNA methyltransferase complex"/>
    <property type="evidence" value="ECO:0007669"/>
    <property type="project" value="UniProtKB-ARBA"/>
</dbReference>
<accession>A0AAN6GLU2</accession>
<evidence type="ECO:0000256" key="10">
    <source>
        <dbReference type="PROSITE-ProRule" id="PRU00959"/>
    </source>
</evidence>
<reference evidence="14" key="1">
    <citation type="journal article" date="2023" name="PhytoFront">
        <title>Draft Genome Resources of Seven Strains of Tilletia horrida, Causal Agent of Kernel Smut of Rice.</title>
        <authorList>
            <person name="Khanal S."/>
            <person name="Antony Babu S."/>
            <person name="Zhou X.G."/>
        </authorList>
    </citation>
    <scope>NUCLEOTIDE SEQUENCE</scope>
    <source>
        <strain evidence="14">TX6</strain>
    </source>
</reference>
<evidence type="ECO:0000256" key="3">
    <source>
        <dbReference type="ARBA" id="ARBA00022555"/>
    </source>
</evidence>
<evidence type="ECO:0000259" key="12">
    <source>
        <dbReference type="Pfam" id="PF01170"/>
    </source>
</evidence>